<organism evidence="1 2">
    <name type="scientific">Diphasiastrum complanatum</name>
    <name type="common">Issler's clubmoss</name>
    <name type="synonym">Lycopodium complanatum</name>
    <dbReference type="NCBI Taxonomy" id="34168"/>
    <lineage>
        <taxon>Eukaryota</taxon>
        <taxon>Viridiplantae</taxon>
        <taxon>Streptophyta</taxon>
        <taxon>Embryophyta</taxon>
        <taxon>Tracheophyta</taxon>
        <taxon>Lycopodiopsida</taxon>
        <taxon>Lycopodiales</taxon>
        <taxon>Lycopodiaceae</taxon>
        <taxon>Lycopodioideae</taxon>
        <taxon>Diphasiastrum</taxon>
    </lineage>
</organism>
<sequence length="891" mass="98387">MPVKVSTTYLLRVWFYYGNYDGLNAPPTFDLISNANEWLSVSLSGINSKYIYFEFIMPTLTSSFSVCLGRNPPADTPFISALELRPLASSMYQIVQQKNLVLGLHLRRDIGSLSSKDIRFPDDPFDRIWSSDYDLTSNLVNINTSKAVSAGGTYEQPPSAVLRTAKTTATSSSMMYFNYPLDQGLNIKCYTVFYFAEIQNLGPMGKRIFDIFYTNSINETQLFFGPENVEKAAGGPYLGAEVYANAFNLSDLVNNFTFVPRPQSTVGPLVNAVEILLEIGTTVPGTASVDDQALEGLKSNWNLSSWTGDPCLPVSYTWEWLECSLDSPPRVIAVKLSNMNLSGSIPLEITNLTTLTTLWLDGNNLTGVIPDLSSLSNLQSLHLQNNQITGPIPNSLSKLPNLKELFLQNNNLNGSIPQDLANNASLVFRYSGNPHLCQPGNSSCTISEGMSQAPAPAPGRTTIYNTSSETPSPAQTRTSDKNSKKSSNIGIIIGVVIGVIALLIVLVASVIHFSCFHKHKASRRNSGVLNMQQGPANEPYEVLFIDSKKKISYDEVKFITKDFQNKIGEGGFGPVYYGKLSNGQEVAVKLLSKTSHQGSKEFYNEVELLTKIHHKYLVSFVGFCEELGHCVLLYEYLSGGNLRENLYGKLSNEHLNWNRRLNIALNSAEGLEYLHKGCLPAIIHRDVKSSNILLNQSYIAKVADFGLSKFSPEEGATHITTNVKGTIGYLDPEMMHTHQLTEKSDVFSFGVVLLEIIAGRSPIDTKLPRDSINLVEWARRYLNEGRIEELVDPRLPSYNIEAMWKVAEIAILSVEPRGINRPKMTDVVLALKEAIAIENGSRSSFSDHSSSRQSFSLSKTKTSSLSGLQKSIGEKEKTPWGMSDSSVLEGR</sequence>
<keyword evidence="2" id="KW-1185">Reference proteome</keyword>
<reference evidence="2" key="1">
    <citation type="journal article" date="2024" name="Proc. Natl. Acad. Sci. U.S.A.">
        <title>Extraordinary preservation of gene collinearity over three hundred million years revealed in homosporous lycophytes.</title>
        <authorList>
            <person name="Li C."/>
            <person name="Wickell D."/>
            <person name="Kuo L.Y."/>
            <person name="Chen X."/>
            <person name="Nie B."/>
            <person name="Liao X."/>
            <person name="Peng D."/>
            <person name="Ji J."/>
            <person name="Jenkins J."/>
            <person name="Williams M."/>
            <person name="Shu S."/>
            <person name="Plott C."/>
            <person name="Barry K."/>
            <person name="Rajasekar S."/>
            <person name="Grimwood J."/>
            <person name="Han X."/>
            <person name="Sun S."/>
            <person name="Hou Z."/>
            <person name="He W."/>
            <person name="Dai G."/>
            <person name="Sun C."/>
            <person name="Schmutz J."/>
            <person name="Leebens-Mack J.H."/>
            <person name="Li F.W."/>
            <person name="Wang L."/>
        </authorList>
    </citation>
    <scope>NUCLEOTIDE SEQUENCE [LARGE SCALE GENOMIC DNA]</scope>
    <source>
        <strain evidence="2">cv. PW_Plant_1</strain>
    </source>
</reference>
<name>A0ACC2ARS3_DIPCM</name>
<evidence type="ECO:0000313" key="1">
    <source>
        <dbReference type="EMBL" id="KAJ7520237.1"/>
    </source>
</evidence>
<comment type="caution">
    <text evidence="1">The sequence shown here is derived from an EMBL/GenBank/DDBJ whole genome shotgun (WGS) entry which is preliminary data.</text>
</comment>
<dbReference type="EMBL" id="CM055111">
    <property type="protein sequence ID" value="KAJ7520237.1"/>
    <property type="molecule type" value="Genomic_DNA"/>
</dbReference>
<protein>
    <submittedName>
        <fullName evidence="1">Uncharacterized protein</fullName>
    </submittedName>
</protein>
<proteinExistence type="predicted"/>
<evidence type="ECO:0000313" key="2">
    <source>
        <dbReference type="Proteomes" id="UP001162992"/>
    </source>
</evidence>
<accession>A0ACC2ARS3</accession>
<dbReference type="Proteomes" id="UP001162992">
    <property type="component" value="Chromosome 20"/>
</dbReference>
<gene>
    <name evidence="1" type="ORF">O6H91_20G073600</name>
</gene>